<accession>A0ABU3E8T2</accession>
<keyword evidence="2" id="KW-1185">Reference proteome</keyword>
<evidence type="ECO:0000313" key="1">
    <source>
        <dbReference type="EMBL" id="MDT0691647.1"/>
    </source>
</evidence>
<protein>
    <submittedName>
        <fullName evidence="1">Uncharacterized protein</fullName>
    </submittedName>
</protein>
<gene>
    <name evidence="1" type="ORF">RM549_17780</name>
</gene>
<organism evidence="1 2">
    <name type="scientific">Autumnicola patrickiae</name>
    <dbReference type="NCBI Taxonomy" id="3075591"/>
    <lineage>
        <taxon>Bacteria</taxon>
        <taxon>Pseudomonadati</taxon>
        <taxon>Bacteroidota</taxon>
        <taxon>Flavobacteriia</taxon>
        <taxon>Flavobacteriales</taxon>
        <taxon>Flavobacteriaceae</taxon>
        <taxon>Autumnicola</taxon>
    </lineage>
</organism>
<sequence length="56" mass="6408">MTYNRSNNPFAILAGAEKVQQEKFTLKLIKLGEQDQVYFEELAEVLSWLSNCKLSA</sequence>
<reference evidence="1 2" key="1">
    <citation type="submission" date="2023-09" db="EMBL/GenBank/DDBJ databases">
        <authorList>
            <person name="Rey-Velasco X."/>
        </authorList>
    </citation>
    <scope>NUCLEOTIDE SEQUENCE [LARGE SCALE GENOMIC DNA]</scope>
    <source>
        <strain evidence="1 2">F188</strain>
    </source>
</reference>
<evidence type="ECO:0000313" key="2">
    <source>
        <dbReference type="Proteomes" id="UP001261624"/>
    </source>
</evidence>
<dbReference type="SUPFAM" id="SSF52954">
    <property type="entry name" value="Class II aaRS ABD-related"/>
    <property type="match status" value="1"/>
</dbReference>
<dbReference type="RefSeq" id="WP_311687284.1">
    <property type="nucleotide sequence ID" value="NZ_JAVRHM010000030.1"/>
</dbReference>
<name>A0ABU3E8T2_9FLAO</name>
<proteinExistence type="predicted"/>
<comment type="caution">
    <text evidence="1">The sequence shown here is derived from an EMBL/GenBank/DDBJ whole genome shotgun (WGS) entry which is preliminary data.</text>
</comment>
<dbReference type="EMBL" id="JAVRHM010000030">
    <property type="protein sequence ID" value="MDT0691647.1"/>
    <property type="molecule type" value="Genomic_DNA"/>
</dbReference>
<dbReference type="Proteomes" id="UP001261624">
    <property type="component" value="Unassembled WGS sequence"/>
</dbReference>